<dbReference type="Proteomes" id="UP000294599">
    <property type="component" value="Unassembled WGS sequence"/>
</dbReference>
<evidence type="ECO:0000256" key="5">
    <source>
        <dbReference type="ARBA" id="ARBA00022679"/>
    </source>
</evidence>
<dbReference type="SUPFAM" id="SSF48452">
    <property type="entry name" value="TPR-like"/>
    <property type="match status" value="1"/>
</dbReference>
<name>A0A4R3LKP6_9GAMM</name>
<comment type="pathway">
    <text evidence="1">Protein modification; protein glycosylation.</text>
</comment>
<accession>A0A4R3LKP6</accession>
<dbReference type="SUPFAM" id="SSF53756">
    <property type="entry name" value="UDP-Glycosyltransferase/glycogen phosphorylase"/>
    <property type="match status" value="1"/>
</dbReference>
<keyword evidence="7" id="KW-0802">TPR repeat</keyword>
<dbReference type="EMBL" id="SMAF01000002">
    <property type="protein sequence ID" value="TCT00774.1"/>
    <property type="molecule type" value="Genomic_DNA"/>
</dbReference>
<dbReference type="InterPro" id="IPR029489">
    <property type="entry name" value="OGT/SEC/SPY_C"/>
</dbReference>
<evidence type="ECO:0000256" key="7">
    <source>
        <dbReference type="ARBA" id="ARBA00022803"/>
    </source>
</evidence>
<sequence>MDSNDPIALAAASLQRGHAEEALRLLASVLARQPGLVPALGLQANAALLAGQPALAVQALRRLLALQPAQPALRRVLSQALNRLGSEARRARRTEEAERAFAEALEHWDGNTEARFNLALGFMSSRRHREALPHWQRLHAQAPADPEVAIELASALALAAKFRQARELLAGMEMPGDLPDALRIRQVEALLVAGDAPGAERAAGFLARKDGPHLAGPLASLAEKFAHAGASVPARALYRHAAALRGDGAAAPGLRDLIASRLALPAIVIDASDIAVARKQFVQGMEDLHSQLDHERLGRCERSLAQLAWSNFFLAYHGENDLALQSSWGDLLSQLAARLCPPLPRPARRADATGQARIALVSSCFRECTAGAYFGSWPRLLAELGHEVHVFQLGPHFDATTAAIGQAPAMLHRIEGGADELAGALAEAACDLIIYPELGMDARLLPVAALRLAPRQACAWGHPVTSGLPTMDGCFSCADMEPADAQAHYRERLHLLPGLGTRYRVPTLPPAAGRAELGLPDDVPLYLLPHSLFKLHPDNDAVFAAIAAADRDGVLVLFEGEGEAMRAPFLARLGAALRAAGADPDRQLLVLPMMDRERFLQVNQACDVMVDSLYWSGGNTSLDALLSGLPIVTRPGLTMRARQSMAMLRRIGLDELVVATPDELVARALAVARDPGYRARLSQHIRDHLDVLFDSSGLRDALAAHIDALLVRP</sequence>
<keyword evidence="6" id="KW-0677">Repeat</keyword>
<dbReference type="OrthoDB" id="146908at2"/>
<evidence type="ECO:0000256" key="3">
    <source>
        <dbReference type="ARBA" id="ARBA00011970"/>
    </source>
</evidence>
<dbReference type="GO" id="GO:0097363">
    <property type="term" value="F:protein O-acetylglucosaminyltransferase activity"/>
    <property type="evidence" value="ECO:0007669"/>
    <property type="project" value="UniProtKB-EC"/>
</dbReference>
<dbReference type="RefSeq" id="WP_123522069.1">
    <property type="nucleotide sequence ID" value="NZ_JBHLWF010000013.1"/>
</dbReference>
<evidence type="ECO:0000313" key="9">
    <source>
        <dbReference type="EMBL" id="TCT00774.1"/>
    </source>
</evidence>
<evidence type="ECO:0000256" key="1">
    <source>
        <dbReference type="ARBA" id="ARBA00004922"/>
    </source>
</evidence>
<dbReference type="PANTHER" id="PTHR44835:SF1">
    <property type="entry name" value="PROTEIN O-GLCNAC TRANSFERASE"/>
    <property type="match status" value="1"/>
</dbReference>
<dbReference type="InterPro" id="IPR019734">
    <property type="entry name" value="TPR_rpt"/>
</dbReference>
<evidence type="ECO:0000256" key="4">
    <source>
        <dbReference type="ARBA" id="ARBA00022676"/>
    </source>
</evidence>
<keyword evidence="4" id="KW-0328">Glycosyltransferase</keyword>
<dbReference type="InterPro" id="IPR051939">
    <property type="entry name" value="Glycosyltr_41/O-GlcNAc_trsf"/>
</dbReference>
<dbReference type="PANTHER" id="PTHR44835">
    <property type="entry name" value="UDP-N-ACETYLGLUCOSAMINE--PEPTIDE N-ACETYLGLUCOSAMINYLTRANSFERASE SPINDLY-RELATED"/>
    <property type="match status" value="1"/>
</dbReference>
<dbReference type="AlphaFoldDB" id="A0A4R3LKP6"/>
<keyword evidence="10" id="KW-1185">Reference proteome</keyword>
<dbReference type="Gene3D" id="3.40.50.11380">
    <property type="match status" value="1"/>
</dbReference>
<comment type="caution">
    <text evidence="9">The sequence shown here is derived from an EMBL/GenBank/DDBJ whole genome shotgun (WGS) entry which is preliminary data.</text>
</comment>
<organism evidence="9 10">
    <name type="scientific">Pseudofulvimonas gallinarii</name>
    <dbReference type="NCBI Taxonomy" id="634155"/>
    <lineage>
        <taxon>Bacteria</taxon>
        <taxon>Pseudomonadati</taxon>
        <taxon>Pseudomonadota</taxon>
        <taxon>Gammaproteobacteria</taxon>
        <taxon>Lysobacterales</taxon>
        <taxon>Rhodanobacteraceae</taxon>
        <taxon>Pseudofulvimonas</taxon>
    </lineage>
</organism>
<proteinExistence type="inferred from homology"/>
<evidence type="ECO:0000256" key="2">
    <source>
        <dbReference type="ARBA" id="ARBA00005386"/>
    </source>
</evidence>
<dbReference type="Gene3D" id="3.40.50.2000">
    <property type="entry name" value="Glycogen Phosphorylase B"/>
    <property type="match status" value="1"/>
</dbReference>
<reference evidence="9 10" key="1">
    <citation type="submission" date="2019-03" db="EMBL/GenBank/DDBJ databases">
        <title>Genomic Encyclopedia of Type Strains, Phase IV (KMG-IV): sequencing the most valuable type-strain genomes for metagenomic binning, comparative biology and taxonomic classification.</title>
        <authorList>
            <person name="Goeker M."/>
        </authorList>
    </citation>
    <scope>NUCLEOTIDE SEQUENCE [LARGE SCALE GENOMIC DNA]</scope>
    <source>
        <strain evidence="9 10">DSM 21944</strain>
    </source>
</reference>
<dbReference type="Pfam" id="PF13844">
    <property type="entry name" value="Glyco_transf_41"/>
    <property type="match status" value="1"/>
</dbReference>
<gene>
    <name evidence="9" type="ORF">EDC25_102139</name>
</gene>
<dbReference type="Gene3D" id="1.25.40.10">
    <property type="entry name" value="Tetratricopeptide repeat domain"/>
    <property type="match status" value="2"/>
</dbReference>
<protein>
    <recommendedName>
        <fullName evidence="3">protein O-GlcNAc transferase</fullName>
        <ecNumber evidence="3">2.4.1.255</ecNumber>
    </recommendedName>
</protein>
<evidence type="ECO:0000313" key="10">
    <source>
        <dbReference type="Proteomes" id="UP000294599"/>
    </source>
</evidence>
<feature type="domain" description="O-GlcNAc transferase C-terminal" evidence="8">
    <location>
        <begin position="505"/>
        <end position="686"/>
    </location>
</feature>
<dbReference type="SMART" id="SM00028">
    <property type="entry name" value="TPR"/>
    <property type="match status" value="3"/>
</dbReference>
<evidence type="ECO:0000256" key="6">
    <source>
        <dbReference type="ARBA" id="ARBA00022737"/>
    </source>
</evidence>
<comment type="similarity">
    <text evidence="2">Belongs to the glycosyltransferase 41 family. O-GlcNAc transferase subfamily.</text>
</comment>
<dbReference type="EC" id="2.4.1.255" evidence="3"/>
<evidence type="ECO:0000259" key="8">
    <source>
        <dbReference type="Pfam" id="PF13844"/>
    </source>
</evidence>
<keyword evidence="5" id="KW-0808">Transferase</keyword>
<dbReference type="InterPro" id="IPR011990">
    <property type="entry name" value="TPR-like_helical_dom_sf"/>
</dbReference>